<dbReference type="eggNOG" id="COG2885">
    <property type="taxonomic scope" value="Bacteria"/>
</dbReference>
<dbReference type="InterPro" id="IPR006665">
    <property type="entry name" value="OmpA-like"/>
</dbReference>
<dbReference type="InterPro" id="IPR014169">
    <property type="entry name" value="Pal_lipo_C"/>
</dbReference>
<feature type="chain" id="PRO_5003211536" description="Peptidoglycan-associated lipoprotein" evidence="9">
    <location>
        <begin position="22"/>
        <end position="187"/>
    </location>
</feature>
<dbReference type="PANTHER" id="PTHR30329:SF21">
    <property type="entry name" value="LIPOPROTEIN YIAD-RELATED"/>
    <property type="match status" value="1"/>
</dbReference>
<dbReference type="RefSeq" id="WP_013506184.1">
    <property type="nucleotide sequence ID" value="NC_014836.1"/>
</dbReference>
<dbReference type="InterPro" id="IPR039001">
    <property type="entry name" value="Pal"/>
</dbReference>
<dbReference type="NCBIfam" id="TIGR02802">
    <property type="entry name" value="Pal_lipo"/>
    <property type="match status" value="1"/>
</dbReference>
<keyword evidence="2 8" id="KW-0732">Signal</keyword>
<dbReference type="FunCoup" id="E6W7D6">
    <property type="interactions" value="79"/>
</dbReference>
<sequence length="187" mass="20922">MAKFKGLFALLAGMIFLVAVGCAPQQVVIEDDAAVSEPTVSETTTPTETTTAPEMQIEDREQYAFTSPVLGKIYLDGTELYTVHFDFDRSSIRPDARKVLDNNIAYLKNNPNARIVIEGHCDERGSSDYNLALGDRRAQSVKDYLVTGGIDASRLTTISYGKERPVDPRSNEWAWQKNRRGEFVNKR</sequence>
<dbReference type="STRING" id="653733.Selin_1573"/>
<dbReference type="SUPFAM" id="SSF103088">
    <property type="entry name" value="OmpA-like"/>
    <property type="match status" value="1"/>
</dbReference>
<comment type="subcellular location">
    <subcellularLocation>
        <location evidence="8">Cell outer membrane</location>
        <topology evidence="8">Lipid-anchor</topology>
    </subcellularLocation>
</comment>
<keyword evidence="12" id="KW-1185">Reference proteome</keyword>
<dbReference type="PROSITE" id="PS51257">
    <property type="entry name" value="PROKAR_LIPOPROTEIN"/>
    <property type="match status" value="1"/>
</dbReference>
<keyword evidence="5 8" id="KW-0998">Cell outer membrane</keyword>
<dbReference type="Pfam" id="PF00691">
    <property type="entry name" value="OmpA"/>
    <property type="match status" value="1"/>
</dbReference>
<dbReference type="HOGENOM" id="CLU_016890_9_2_0"/>
<dbReference type="Gene3D" id="3.30.1330.60">
    <property type="entry name" value="OmpA-like domain"/>
    <property type="match status" value="1"/>
</dbReference>
<keyword evidence="4 8" id="KW-0564">Palmitate</keyword>
<evidence type="ECO:0000256" key="5">
    <source>
        <dbReference type="ARBA" id="ARBA00023237"/>
    </source>
</evidence>
<name>E6W7D6_DESIS</name>
<reference evidence="11 12" key="1">
    <citation type="submission" date="2010-12" db="EMBL/GenBank/DDBJ databases">
        <title>Complete sequence of Desulfurispirillum indicum S5.</title>
        <authorList>
            <consortium name="US DOE Joint Genome Institute"/>
            <person name="Lucas S."/>
            <person name="Copeland A."/>
            <person name="Lapidus A."/>
            <person name="Cheng J.-F."/>
            <person name="Goodwin L."/>
            <person name="Pitluck S."/>
            <person name="Chertkov O."/>
            <person name="Held B."/>
            <person name="Detter J.C."/>
            <person name="Han C."/>
            <person name="Tapia R."/>
            <person name="Land M."/>
            <person name="Hauser L."/>
            <person name="Kyrpides N."/>
            <person name="Ivanova N."/>
            <person name="Mikhailova N."/>
            <person name="Haggblom M."/>
            <person name="Rauschenbach I."/>
            <person name="Bini E."/>
            <person name="Woyke T."/>
        </authorList>
    </citation>
    <scope>NUCLEOTIDE SEQUENCE [LARGE SCALE GENOMIC DNA]</scope>
    <source>
        <strain evidence="12">ATCC BAA-1389 / DSM 22839 / S5</strain>
    </source>
</reference>
<keyword evidence="1" id="KW-0132">Cell division</keyword>
<dbReference type="HAMAP" id="MF_02204">
    <property type="entry name" value="Pal"/>
    <property type="match status" value="1"/>
</dbReference>
<keyword evidence="3 8" id="KW-0472">Membrane</keyword>
<dbReference type="InParanoid" id="E6W7D6"/>
<comment type="similarity">
    <text evidence="8">Belongs to the Pal lipoprotein family.</text>
</comment>
<evidence type="ECO:0000313" key="12">
    <source>
        <dbReference type="Proteomes" id="UP000002572"/>
    </source>
</evidence>
<evidence type="ECO:0000256" key="9">
    <source>
        <dbReference type="SAM" id="SignalP"/>
    </source>
</evidence>
<organism evidence="11 12">
    <name type="scientific">Desulfurispirillum indicum (strain ATCC BAA-1389 / DSM 22839 / S5)</name>
    <dbReference type="NCBI Taxonomy" id="653733"/>
    <lineage>
        <taxon>Bacteria</taxon>
        <taxon>Pseudomonadati</taxon>
        <taxon>Chrysiogenota</taxon>
        <taxon>Chrysiogenia</taxon>
        <taxon>Chrysiogenales</taxon>
        <taxon>Chrysiogenaceae</taxon>
        <taxon>Desulfurispirillum</taxon>
    </lineage>
</organism>
<dbReference type="KEGG" id="din:Selin_1573"/>
<evidence type="ECO:0000256" key="7">
    <source>
        <dbReference type="ARBA" id="ARBA00023306"/>
    </source>
</evidence>
<evidence type="ECO:0000256" key="1">
    <source>
        <dbReference type="ARBA" id="ARBA00022618"/>
    </source>
</evidence>
<proteinExistence type="inferred from homology"/>
<dbReference type="PROSITE" id="PS51123">
    <property type="entry name" value="OMPA_2"/>
    <property type="match status" value="1"/>
</dbReference>
<feature type="signal peptide" evidence="9">
    <location>
        <begin position="1"/>
        <end position="21"/>
    </location>
</feature>
<dbReference type="PRINTS" id="PR01021">
    <property type="entry name" value="OMPADOMAIN"/>
</dbReference>
<dbReference type="Proteomes" id="UP000002572">
    <property type="component" value="Chromosome"/>
</dbReference>
<keyword evidence="6 8" id="KW-0449">Lipoprotein</keyword>
<dbReference type="GO" id="GO:0051301">
    <property type="term" value="P:cell division"/>
    <property type="evidence" value="ECO:0007669"/>
    <property type="project" value="UniProtKB-KW"/>
</dbReference>
<dbReference type="AlphaFoldDB" id="E6W7D6"/>
<accession>E6W7D6</accession>
<dbReference type="PANTHER" id="PTHR30329">
    <property type="entry name" value="STATOR ELEMENT OF FLAGELLAR MOTOR COMPLEX"/>
    <property type="match status" value="1"/>
</dbReference>
<evidence type="ECO:0000256" key="2">
    <source>
        <dbReference type="ARBA" id="ARBA00022729"/>
    </source>
</evidence>
<evidence type="ECO:0000256" key="4">
    <source>
        <dbReference type="ARBA" id="ARBA00023139"/>
    </source>
</evidence>
<protein>
    <recommendedName>
        <fullName evidence="8">Peptidoglycan-associated lipoprotein</fullName>
        <shortName evidence="8">PAL</shortName>
    </recommendedName>
</protein>
<dbReference type="InterPro" id="IPR050330">
    <property type="entry name" value="Bact_OuterMem_StrucFunc"/>
</dbReference>
<feature type="domain" description="OmpA-like" evidence="10">
    <location>
        <begin position="72"/>
        <end position="187"/>
    </location>
</feature>
<dbReference type="InterPro" id="IPR006664">
    <property type="entry name" value="OMP_bac"/>
</dbReference>
<dbReference type="CDD" id="cd07185">
    <property type="entry name" value="OmpA_C-like"/>
    <property type="match status" value="1"/>
</dbReference>
<dbReference type="EMBL" id="CP002432">
    <property type="protein sequence ID" value="ADU66303.1"/>
    <property type="molecule type" value="Genomic_DNA"/>
</dbReference>
<evidence type="ECO:0000259" key="10">
    <source>
        <dbReference type="PROSITE" id="PS51123"/>
    </source>
</evidence>
<evidence type="ECO:0000313" key="11">
    <source>
        <dbReference type="EMBL" id="ADU66303.1"/>
    </source>
</evidence>
<evidence type="ECO:0000256" key="3">
    <source>
        <dbReference type="ARBA" id="ARBA00023136"/>
    </source>
</evidence>
<gene>
    <name evidence="8" type="primary">pal</name>
    <name evidence="11" type="ordered locus">Selin_1573</name>
</gene>
<dbReference type="InterPro" id="IPR036737">
    <property type="entry name" value="OmpA-like_sf"/>
</dbReference>
<evidence type="ECO:0000256" key="8">
    <source>
        <dbReference type="HAMAP-Rule" id="MF_02204"/>
    </source>
</evidence>
<dbReference type="GO" id="GO:0009279">
    <property type="term" value="C:cell outer membrane"/>
    <property type="evidence" value="ECO:0007669"/>
    <property type="project" value="UniProtKB-SubCell"/>
</dbReference>
<evidence type="ECO:0000256" key="6">
    <source>
        <dbReference type="ARBA" id="ARBA00023288"/>
    </source>
</evidence>
<keyword evidence="7" id="KW-0131">Cell cycle</keyword>